<sequence length="636" mass="72676">MATLKLDVEKFTGENDFHLWRLKMRVLLVHQGIEEVLEDPRASKKIIKVKDEDMQEAMDKAHSTIILNEGYDSAGVLVASNMQTEGVMQHGLYILQGTSITEDAGVVENQEQDKTLLWHFKLGHVSESGLKELEKHGALKSDKISTVGFCEECVLGKSSRTRFKTAVHNTKGTLDYIHSDLWGPAQIESLGGACYFLSMIDDFSRMGKLELRELKCAFLGYPSGTMGYKLWCVDLKRPKCIISRDVIFNESEMLKNQTSVQSTIQKIPGAETPHFEIQKPEGRKVVGCKWVYKIKDGIPDIEPKRFKARLVAKDFTRREGIDYTEVFSPVVRHTSIRIILSLVAVYDMHLEQLDVKTAFLHGDLQEEIVMSQPEGFVDAQHPDWVCLLKKSLYGLKQSPRQWYLKFDSYMQELNFQKSSYDCCIYLRKTYGEEVIYLVLYVDDMLLASKNMKLIDLLKQQLIDKFDMKDLGPAKRILAHFRLSSQQCPSTKLEQTEMLKTPYASSVGYLMYAMVLTRPDLSYDVNLVSRFMSNPGKEHWRAVKLILRYLKGTTSYGLLYRGERANYNLVEGFVDSDYAGDLDNRRSLTGFLFTLNSCTISWKASLQSVVALSTTEAKYYSCCRGLQRSNMVKGHDK</sequence>
<dbReference type="EMBL" id="CM039170">
    <property type="protein sequence ID" value="KAH9803410.1"/>
    <property type="molecule type" value="Genomic_DNA"/>
</dbReference>
<evidence type="ECO:0000313" key="2">
    <source>
        <dbReference type="Proteomes" id="UP000829398"/>
    </source>
</evidence>
<proteinExistence type="predicted"/>
<gene>
    <name evidence="1" type="ORF">KPL71_001751</name>
</gene>
<keyword evidence="2" id="KW-1185">Reference proteome</keyword>
<dbReference type="Proteomes" id="UP000829398">
    <property type="component" value="Chromosome 1"/>
</dbReference>
<accession>A0ACB8P1C0</accession>
<reference evidence="2" key="1">
    <citation type="journal article" date="2023" name="Hortic. Res.">
        <title>A chromosome-level phased genome enabling allele-level studies in sweet orange: a case study on citrus Huanglongbing tolerance.</title>
        <authorList>
            <person name="Wu B."/>
            <person name="Yu Q."/>
            <person name="Deng Z."/>
            <person name="Duan Y."/>
            <person name="Luo F."/>
            <person name="Gmitter F. Jr."/>
        </authorList>
    </citation>
    <scope>NUCLEOTIDE SEQUENCE [LARGE SCALE GENOMIC DNA]</scope>
    <source>
        <strain evidence="2">cv. Valencia</strain>
    </source>
</reference>
<name>A0ACB8P1C0_CITSI</name>
<protein>
    <submittedName>
        <fullName evidence="1">CCHC-type domain-containing protein</fullName>
    </submittedName>
</protein>
<comment type="caution">
    <text evidence="1">The sequence shown here is derived from an EMBL/GenBank/DDBJ whole genome shotgun (WGS) entry which is preliminary data.</text>
</comment>
<evidence type="ECO:0000313" key="1">
    <source>
        <dbReference type="EMBL" id="KAH9803410.1"/>
    </source>
</evidence>
<organism evidence="1 2">
    <name type="scientific">Citrus sinensis</name>
    <name type="common">Sweet orange</name>
    <name type="synonym">Citrus aurantium var. sinensis</name>
    <dbReference type="NCBI Taxonomy" id="2711"/>
    <lineage>
        <taxon>Eukaryota</taxon>
        <taxon>Viridiplantae</taxon>
        <taxon>Streptophyta</taxon>
        <taxon>Embryophyta</taxon>
        <taxon>Tracheophyta</taxon>
        <taxon>Spermatophyta</taxon>
        <taxon>Magnoliopsida</taxon>
        <taxon>eudicotyledons</taxon>
        <taxon>Gunneridae</taxon>
        <taxon>Pentapetalae</taxon>
        <taxon>rosids</taxon>
        <taxon>malvids</taxon>
        <taxon>Sapindales</taxon>
        <taxon>Rutaceae</taxon>
        <taxon>Aurantioideae</taxon>
        <taxon>Citrus</taxon>
    </lineage>
</organism>